<accession>A0A493STT0</accession>
<evidence type="ECO:0000313" key="2">
    <source>
        <dbReference type="Ensembl" id="ENSAPLP00000016900.1"/>
    </source>
</evidence>
<reference evidence="3" key="1">
    <citation type="submission" date="2017-10" db="EMBL/GenBank/DDBJ databases">
        <title>A new Pekin duck reference genome.</title>
        <authorList>
            <person name="Hou Z.-C."/>
            <person name="Zhou Z.-K."/>
            <person name="Zhu F."/>
            <person name="Hou S.-S."/>
        </authorList>
    </citation>
    <scope>NUCLEOTIDE SEQUENCE [LARGE SCALE GENOMIC DNA]</scope>
</reference>
<organism evidence="2 3">
    <name type="scientific">Anas platyrhynchos platyrhynchos</name>
    <name type="common">Northern mallard</name>
    <dbReference type="NCBI Taxonomy" id="8840"/>
    <lineage>
        <taxon>Eukaryota</taxon>
        <taxon>Metazoa</taxon>
        <taxon>Chordata</taxon>
        <taxon>Craniata</taxon>
        <taxon>Vertebrata</taxon>
        <taxon>Euteleostomi</taxon>
        <taxon>Archelosauria</taxon>
        <taxon>Archosauria</taxon>
        <taxon>Dinosauria</taxon>
        <taxon>Saurischia</taxon>
        <taxon>Theropoda</taxon>
        <taxon>Coelurosauria</taxon>
        <taxon>Aves</taxon>
        <taxon>Neognathae</taxon>
        <taxon>Galloanserae</taxon>
        <taxon>Anseriformes</taxon>
        <taxon>Anatidae</taxon>
        <taxon>Anatinae</taxon>
        <taxon>Anas</taxon>
    </lineage>
</organism>
<proteinExistence type="predicted"/>
<dbReference type="Proteomes" id="UP000016666">
    <property type="component" value="Unassembled WGS sequence"/>
</dbReference>
<name>A0A493STT0_ANAPP</name>
<sequence length="73" mass="7618">IGGLSSSSTGVWSSKPCAASVTIPASPFMQKLGYGTGVNVYLMKRYGARRGTPNPKPSALPDPLLPKSHKSKS</sequence>
<keyword evidence="3" id="KW-1185">Reference proteome</keyword>
<evidence type="ECO:0000256" key="1">
    <source>
        <dbReference type="SAM" id="MobiDB-lite"/>
    </source>
</evidence>
<evidence type="ECO:0000313" key="3">
    <source>
        <dbReference type="Proteomes" id="UP000016666"/>
    </source>
</evidence>
<feature type="compositionally biased region" description="Pro residues" evidence="1">
    <location>
        <begin position="54"/>
        <end position="64"/>
    </location>
</feature>
<dbReference type="Ensembl" id="ENSAPLT00000021817.1">
    <property type="protein sequence ID" value="ENSAPLP00000016900.1"/>
    <property type="gene ID" value="ENSAPLG00000018955.1"/>
</dbReference>
<feature type="region of interest" description="Disordered" evidence="1">
    <location>
        <begin position="48"/>
        <end position="73"/>
    </location>
</feature>
<reference evidence="2" key="2">
    <citation type="submission" date="2025-08" db="UniProtKB">
        <authorList>
            <consortium name="Ensembl"/>
        </authorList>
    </citation>
    <scope>IDENTIFICATION</scope>
</reference>
<protein>
    <submittedName>
        <fullName evidence="2">Uncharacterized protein</fullName>
    </submittedName>
</protein>
<dbReference type="STRING" id="8840.ENSAPLP00000016900"/>
<dbReference type="AlphaFoldDB" id="A0A493STT0"/>
<reference evidence="2" key="3">
    <citation type="submission" date="2025-09" db="UniProtKB">
        <authorList>
            <consortium name="Ensembl"/>
        </authorList>
    </citation>
    <scope>IDENTIFICATION</scope>
</reference>